<dbReference type="InterPro" id="IPR013766">
    <property type="entry name" value="Thioredoxin_domain"/>
</dbReference>
<comment type="caution">
    <text evidence="6">The sequence shown here is derived from an EMBL/GenBank/DDBJ whole genome shotgun (WGS) entry which is preliminary data.</text>
</comment>
<dbReference type="PANTHER" id="PTHR42852">
    <property type="entry name" value="THIOL:DISULFIDE INTERCHANGE PROTEIN DSBE"/>
    <property type="match status" value="1"/>
</dbReference>
<evidence type="ECO:0000313" key="7">
    <source>
        <dbReference type="Proteomes" id="UP000264330"/>
    </source>
</evidence>
<dbReference type="InterPro" id="IPR017937">
    <property type="entry name" value="Thioredoxin_CS"/>
</dbReference>
<dbReference type="CDD" id="cd02966">
    <property type="entry name" value="TlpA_like_family"/>
    <property type="match status" value="1"/>
</dbReference>
<dbReference type="InterPro" id="IPR036249">
    <property type="entry name" value="Thioredoxin-like_sf"/>
</dbReference>
<proteinExistence type="predicted"/>
<dbReference type="Proteomes" id="UP000264330">
    <property type="component" value="Unassembled WGS sequence"/>
</dbReference>
<evidence type="ECO:0000313" key="6">
    <source>
        <dbReference type="EMBL" id="HCV83314.1"/>
    </source>
</evidence>
<keyword evidence="2" id="KW-0201">Cytochrome c-type biogenesis</keyword>
<dbReference type="GO" id="GO:0016491">
    <property type="term" value="F:oxidoreductase activity"/>
    <property type="evidence" value="ECO:0007669"/>
    <property type="project" value="InterPro"/>
</dbReference>
<dbReference type="Gene3D" id="3.40.30.10">
    <property type="entry name" value="Glutaredoxin"/>
    <property type="match status" value="1"/>
</dbReference>
<comment type="subcellular location">
    <subcellularLocation>
        <location evidence="1">Cell envelope</location>
    </subcellularLocation>
</comment>
<dbReference type="Pfam" id="PF14289">
    <property type="entry name" value="DUF4369"/>
    <property type="match status" value="1"/>
</dbReference>
<dbReference type="GO" id="GO:0016209">
    <property type="term" value="F:antioxidant activity"/>
    <property type="evidence" value="ECO:0007669"/>
    <property type="project" value="InterPro"/>
</dbReference>
<dbReference type="InterPro" id="IPR025380">
    <property type="entry name" value="DUF4369"/>
</dbReference>
<dbReference type="GO" id="GO:0017004">
    <property type="term" value="P:cytochrome complex assembly"/>
    <property type="evidence" value="ECO:0007669"/>
    <property type="project" value="UniProtKB-KW"/>
</dbReference>
<dbReference type="PROSITE" id="PS00194">
    <property type="entry name" value="THIOREDOXIN_1"/>
    <property type="match status" value="1"/>
</dbReference>
<name>A0A3D5J5R7_9FLAO</name>
<dbReference type="EMBL" id="DPMF01000455">
    <property type="protein sequence ID" value="HCV83314.1"/>
    <property type="molecule type" value="Genomic_DNA"/>
</dbReference>
<dbReference type="AlphaFoldDB" id="A0A3D5J5R7"/>
<feature type="domain" description="Thioredoxin" evidence="5">
    <location>
        <begin position="252"/>
        <end position="392"/>
    </location>
</feature>
<evidence type="ECO:0000256" key="3">
    <source>
        <dbReference type="ARBA" id="ARBA00023157"/>
    </source>
</evidence>
<keyword evidence="4" id="KW-0676">Redox-active center</keyword>
<accession>A0A3D5J5R7</accession>
<reference evidence="6 7" key="1">
    <citation type="journal article" date="2018" name="Nat. Biotechnol.">
        <title>A standardized bacterial taxonomy based on genome phylogeny substantially revises the tree of life.</title>
        <authorList>
            <person name="Parks D.H."/>
            <person name="Chuvochina M."/>
            <person name="Waite D.W."/>
            <person name="Rinke C."/>
            <person name="Skarshewski A."/>
            <person name="Chaumeil P.A."/>
            <person name="Hugenholtz P."/>
        </authorList>
    </citation>
    <scope>NUCLEOTIDE SEQUENCE [LARGE SCALE GENOMIC DNA]</scope>
    <source>
        <strain evidence="6">UBA9359</strain>
    </source>
</reference>
<dbReference type="InterPro" id="IPR050553">
    <property type="entry name" value="Thioredoxin_ResA/DsbE_sf"/>
</dbReference>
<dbReference type="PANTHER" id="PTHR42852:SF6">
    <property type="entry name" value="THIOL:DISULFIDE INTERCHANGE PROTEIN DSBE"/>
    <property type="match status" value="1"/>
</dbReference>
<evidence type="ECO:0000259" key="5">
    <source>
        <dbReference type="PROSITE" id="PS51352"/>
    </source>
</evidence>
<dbReference type="SUPFAM" id="SSF52833">
    <property type="entry name" value="Thioredoxin-like"/>
    <property type="match status" value="1"/>
</dbReference>
<evidence type="ECO:0000256" key="2">
    <source>
        <dbReference type="ARBA" id="ARBA00022748"/>
    </source>
</evidence>
<organism evidence="6 7">
    <name type="scientific">Zunongwangia profunda</name>
    <dbReference type="NCBI Taxonomy" id="398743"/>
    <lineage>
        <taxon>Bacteria</taxon>
        <taxon>Pseudomonadati</taxon>
        <taxon>Bacteroidota</taxon>
        <taxon>Flavobacteriia</taxon>
        <taxon>Flavobacteriales</taxon>
        <taxon>Flavobacteriaceae</taxon>
        <taxon>Zunongwangia</taxon>
    </lineage>
</organism>
<dbReference type="PROSITE" id="PS51352">
    <property type="entry name" value="THIOREDOXIN_2"/>
    <property type="match status" value="1"/>
</dbReference>
<evidence type="ECO:0000256" key="1">
    <source>
        <dbReference type="ARBA" id="ARBA00004196"/>
    </source>
</evidence>
<dbReference type="GO" id="GO:0030313">
    <property type="term" value="C:cell envelope"/>
    <property type="evidence" value="ECO:0007669"/>
    <property type="project" value="UniProtKB-SubCell"/>
</dbReference>
<protein>
    <submittedName>
        <fullName evidence="6">AhpC/TSA family protein</fullName>
    </submittedName>
</protein>
<keyword evidence="3" id="KW-1015">Disulfide bond</keyword>
<dbReference type="Pfam" id="PF00578">
    <property type="entry name" value="AhpC-TSA"/>
    <property type="match status" value="1"/>
</dbReference>
<sequence>MINIMKSTNRLSLVCICIAVLTAVQCKNSDSNENSEEKEQFKISGKIKNQPDGMIYLEELDVPEGASSLVDSVQLQNDQFTFSGKVDFPKWYAIKTSDTTEWPLRIVLSNEDITINAVKDSLYKAKVNGASVYAEYQDYYDTYFEKIRSKARPIYQLLDSLNQGGKRELAKKERLMMDKKWEEMSRFSDSITKLYVSNNPGSLAAPMIISERYIQYADPDRADELYQLLDPKAQSSFYGKKLSKALEGYKSVAVGSRAPAIKNQVDLEGNKIGLEDYKGKFVLVDFWASWCGPCRKENPNVLKAYNTYHSKGLEILAISLDEKRELWEKAIKKDKLPWKHVSDLKGFKNQAAQDYMVSAIPQNFLINPEGEIIATNLREEGLHEKLKEIFTN</sequence>
<dbReference type="InterPro" id="IPR000866">
    <property type="entry name" value="AhpC/TSA"/>
</dbReference>
<evidence type="ECO:0000256" key="4">
    <source>
        <dbReference type="ARBA" id="ARBA00023284"/>
    </source>
</evidence>
<gene>
    <name evidence="6" type="ORF">DGQ38_19940</name>
</gene>